<evidence type="ECO:0000313" key="6">
    <source>
        <dbReference type="EMBL" id="KAF8560798.1"/>
    </source>
</evidence>
<dbReference type="CDD" id="cd00108">
    <property type="entry name" value="KR"/>
    <property type="match status" value="1"/>
</dbReference>
<dbReference type="SMART" id="SM00130">
    <property type="entry name" value="KR"/>
    <property type="match status" value="2"/>
</dbReference>
<feature type="transmembrane region" description="Helical" evidence="4">
    <location>
        <begin position="7"/>
        <end position="26"/>
    </location>
</feature>
<dbReference type="Gene3D" id="2.40.20.10">
    <property type="entry name" value="Plasminogen Kringle 4"/>
    <property type="match status" value="2"/>
</dbReference>
<organism evidence="6 7">
    <name type="scientific">Paragonimus westermani</name>
    <dbReference type="NCBI Taxonomy" id="34504"/>
    <lineage>
        <taxon>Eukaryota</taxon>
        <taxon>Metazoa</taxon>
        <taxon>Spiralia</taxon>
        <taxon>Lophotrochozoa</taxon>
        <taxon>Platyhelminthes</taxon>
        <taxon>Trematoda</taxon>
        <taxon>Digenea</taxon>
        <taxon>Plagiorchiida</taxon>
        <taxon>Troglotremata</taxon>
        <taxon>Troglotrematidae</taxon>
        <taxon>Paragonimus</taxon>
    </lineage>
</organism>
<keyword evidence="4" id="KW-1133">Transmembrane helix</keyword>
<dbReference type="PANTHER" id="PTHR24261:SF13">
    <property type="entry name" value="PLASMINOGEN"/>
    <property type="match status" value="1"/>
</dbReference>
<protein>
    <recommendedName>
        <fullName evidence="5">Kringle domain-containing protein</fullName>
    </recommendedName>
</protein>
<name>A0A8T0D298_9TREM</name>
<dbReference type="GO" id="GO:0005615">
    <property type="term" value="C:extracellular space"/>
    <property type="evidence" value="ECO:0007669"/>
    <property type="project" value="TreeGrafter"/>
</dbReference>
<dbReference type="PROSITE" id="PS00021">
    <property type="entry name" value="KRINGLE_1"/>
    <property type="match status" value="1"/>
</dbReference>
<evidence type="ECO:0000256" key="4">
    <source>
        <dbReference type="SAM" id="Phobius"/>
    </source>
</evidence>
<keyword evidence="1 3" id="KW-0420">Kringle</keyword>
<dbReference type="Proteomes" id="UP000699462">
    <property type="component" value="Unassembled WGS sequence"/>
</dbReference>
<keyword evidence="7" id="KW-1185">Reference proteome</keyword>
<dbReference type="GO" id="GO:0004175">
    <property type="term" value="F:endopeptidase activity"/>
    <property type="evidence" value="ECO:0007669"/>
    <property type="project" value="TreeGrafter"/>
</dbReference>
<dbReference type="InterPro" id="IPR050759">
    <property type="entry name" value="Serine_protease_kringle"/>
</dbReference>
<dbReference type="InterPro" id="IPR013806">
    <property type="entry name" value="Kringle-like"/>
</dbReference>
<sequence>MRTPIRSIPYAAVSSLILFVLILLLTKRVTDGLSAKSRDTDECRSQSDAIGANYQGKLNVAYDGTECQPWNKHPHFYRFHWTEERVEREKNYCRNPDEDIFGPWCVVHKTTFKYCNVPRCAKDVGCYEGNGEDYNGNQDRTSQGIPCKIWRHTTDAPTNGKAFRYRLHQNETHSTVMQPNDIRLDTFKSCRNPGGSMKRPWCYTIGARAAEREKQYCDIPLCSEPSVLGYPLLTKESACPQGFIQQSQSLSYQKEKTLQVPYCVAPERVLHPDRHRLQYSSFNNFCLYLISSSNQCPSGFRSKQRIKPNFRDVTHISGPSAWRTPTGNLAHFILCCSEPNYFKNETREPYIMLEKISRYKRISRHILHRPRQRSIVEDIMWQLPPLLHEKIIGAPFPRIISKSDLRTTMGTSPNPSSSNALENLPWTSARFASVGRCFAVPNMTRMLIRNMPEAESLLTMPFTMVLTIGEEYLCEYHAIQNSAEVVDDRDEGMFHYSCRTIILILSY</sequence>
<keyword evidence="2" id="KW-1015">Disulfide bond</keyword>
<dbReference type="OrthoDB" id="6231306at2759"/>
<gene>
    <name evidence="6" type="ORF">P879_08745</name>
</gene>
<dbReference type="AlphaFoldDB" id="A0A8T0D298"/>
<feature type="domain" description="Kringle" evidence="5">
    <location>
        <begin position="125"/>
        <end position="222"/>
    </location>
</feature>
<keyword evidence="4" id="KW-0472">Membrane</keyword>
<dbReference type="InterPro" id="IPR038178">
    <property type="entry name" value="Kringle_sf"/>
</dbReference>
<comment type="caution">
    <text evidence="3">Lacks conserved residue(s) required for the propagation of feature annotation.</text>
</comment>
<evidence type="ECO:0000256" key="2">
    <source>
        <dbReference type="ARBA" id="ARBA00023157"/>
    </source>
</evidence>
<accession>A0A8T0D298</accession>
<evidence type="ECO:0000256" key="3">
    <source>
        <dbReference type="PROSITE-ProRule" id="PRU00121"/>
    </source>
</evidence>
<dbReference type="GO" id="GO:0006508">
    <property type="term" value="P:proteolysis"/>
    <property type="evidence" value="ECO:0007669"/>
    <property type="project" value="TreeGrafter"/>
</dbReference>
<dbReference type="PRINTS" id="PR00018">
    <property type="entry name" value="KRINGLE"/>
</dbReference>
<dbReference type="PANTHER" id="PTHR24261">
    <property type="entry name" value="PLASMINOGEN-RELATED"/>
    <property type="match status" value="1"/>
</dbReference>
<dbReference type="EMBL" id="JTDF01022228">
    <property type="protein sequence ID" value="KAF8560798.1"/>
    <property type="molecule type" value="Genomic_DNA"/>
</dbReference>
<reference evidence="6 7" key="1">
    <citation type="submission" date="2019-07" db="EMBL/GenBank/DDBJ databases">
        <title>Annotation for the trematode Paragonimus westermani.</title>
        <authorList>
            <person name="Choi Y.-J."/>
        </authorList>
    </citation>
    <scope>NUCLEOTIDE SEQUENCE [LARGE SCALE GENOMIC DNA]</scope>
    <source>
        <strain evidence="6">180907_Pwestermani</strain>
    </source>
</reference>
<proteinExistence type="predicted"/>
<keyword evidence="4" id="KW-0812">Transmembrane</keyword>
<dbReference type="Pfam" id="PF00051">
    <property type="entry name" value="Kringle"/>
    <property type="match status" value="2"/>
</dbReference>
<comment type="caution">
    <text evidence="6">The sequence shown here is derived from an EMBL/GenBank/DDBJ whole genome shotgun (WGS) entry which is preliminary data.</text>
</comment>
<evidence type="ECO:0000259" key="5">
    <source>
        <dbReference type="PROSITE" id="PS50070"/>
    </source>
</evidence>
<feature type="domain" description="Kringle" evidence="5">
    <location>
        <begin position="51"/>
        <end position="120"/>
    </location>
</feature>
<evidence type="ECO:0000256" key="1">
    <source>
        <dbReference type="ARBA" id="ARBA00022572"/>
    </source>
</evidence>
<dbReference type="GO" id="GO:0005102">
    <property type="term" value="F:signaling receptor binding"/>
    <property type="evidence" value="ECO:0007669"/>
    <property type="project" value="TreeGrafter"/>
</dbReference>
<dbReference type="InterPro" id="IPR018056">
    <property type="entry name" value="Kringle_CS"/>
</dbReference>
<dbReference type="InterPro" id="IPR000001">
    <property type="entry name" value="Kringle"/>
</dbReference>
<dbReference type="SUPFAM" id="SSF57440">
    <property type="entry name" value="Kringle-like"/>
    <property type="match status" value="2"/>
</dbReference>
<evidence type="ECO:0000313" key="7">
    <source>
        <dbReference type="Proteomes" id="UP000699462"/>
    </source>
</evidence>
<dbReference type="PROSITE" id="PS50070">
    <property type="entry name" value="KRINGLE_2"/>
    <property type="match status" value="2"/>
</dbReference>